<keyword evidence="8" id="KW-1185">Reference proteome</keyword>
<organism evidence="7 8">
    <name type="scientific">Orchesella dallaii</name>
    <dbReference type="NCBI Taxonomy" id="48710"/>
    <lineage>
        <taxon>Eukaryota</taxon>
        <taxon>Metazoa</taxon>
        <taxon>Ecdysozoa</taxon>
        <taxon>Arthropoda</taxon>
        <taxon>Hexapoda</taxon>
        <taxon>Collembola</taxon>
        <taxon>Entomobryomorpha</taxon>
        <taxon>Entomobryoidea</taxon>
        <taxon>Orchesellidae</taxon>
        <taxon>Orchesellinae</taxon>
        <taxon>Orchesella</taxon>
    </lineage>
</organism>
<feature type="domain" description="C2H2-type" evidence="6">
    <location>
        <begin position="611"/>
        <end position="631"/>
    </location>
</feature>
<accession>A0ABP1S476</accession>
<reference evidence="7 8" key="1">
    <citation type="submission" date="2024-08" db="EMBL/GenBank/DDBJ databases">
        <authorList>
            <person name="Cucini C."/>
            <person name="Frati F."/>
        </authorList>
    </citation>
    <scope>NUCLEOTIDE SEQUENCE [LARGE SCALE GENOMIC DNA]</scope>
</reference>
<dbReference type="Proteomes" id="UP001642540">
    <property type="component" value="Unassembled WGS sequence"/>
</dbReference>
<dbReference type="InterPro" id="IPR013087">
    <property type="entry name" value="Znf_C2H2_type"/>
</dbReference>
<evidence type="ECO:0000256" key="4">
    <source>
        <dbReference type="ARBA" id="ARBA00022833"/>
    </source>
</evidence>
<keyword evidence="1" id="KW-0479">Metal-binding</keyword>
<gene>
    <name evidence="7" type="ORF">ODALV1_LOCUS29570</name>
</gene>
<evidence type="ECO:0000256" key="3">
    <source>
        <dbReference type="ARBA" id="ARBA00022771"/>
    </source>
</evidence>
<proteinExistence type="predicted"/>
<keyword evidence="4" id="KW-0862">Zinc</keyword>
<feature type="compositionally biased region" description="Basic residues" evidence="5">
    <location>
        <begin position="293"/>
        <end position="310"/>
    </location>
</feature>
<evidence type="ECO:0000313" key="8">
    <source>
        <dbReference type="Proteomes" id="UP001642540"/>
    </source>
</evidence>
<dbReference type="InterPro" id="IPR012934">
    <property type="entry name" value="Znf_AD"/>
</dbReference>
<dbReference type="SMART" id="SM00868">
    <property type="entry name" value="zf-AD"/>
    <property type="match status" value="2"/>
</dbReference>
<keyword evidence="3" id="KW-0863">Zinc-finger</keyword>
<dbReference type="PANTHER" id="PTHR24409">
    <property type="entry name" value="ZINC FINGER PROTEIN 142"/>
    <property type="match status" value="1"/>
</dbReference>
<evidence type="ECO:0000259" key="6">
    <source>
        <dbReference type="PROSITE" id="PS00028"/>
    </source>
</evidence>
<dbReference type="EMBL" id="CAXLJM020000156">
    <property type="protein sequence ID" value="CAL8143435.1"/>
    <property type="molecule type" value="Genomic_DNA"/>
</dbReference>
<keyword evidence="2" id="KW-0677">Repeat</keyword>
<protein>
    <recommendedName>
        <fullName evidence="6">C2H2-type domain-containing protein</fullName>
    </recommendedName>
</protein>
<name>A0ABP1S476_9HEXA</name>
<evidence type="ECO:0000313" key="7">
    <source>
        <dbReference type="EMBL" id="CAL8143435.1"/>
    </source>
</evidence>
<evidence type="ECO:0000256" key="2">
    <source>
        <dbReference type="ARBA" id="ARBA00022737"/>
    </source>
</evidence>
<evidence type="ECO:0000256" key="1">
    <source>
        <dbReference type="ARBA" id="ARBA00022723"/>
    </source>
</evidence>
<dbReference type="PANTHER" id="PTHR24409:SF295">
    <property type="entry name" value="AZ2-RELATED"/>
    <property type="match status" value="1"/>
</dbReference>
<sequence length="726" mass="82821">MNGIFVPSTSIVSDNGRVGNVTNFSCSKVHCIFCARDCPPAFAIENGKVTRIAEEFEQTSFPSKELILSRQLDAINTAKHILNISDETCYKLLSQFDGQFNPEFWMKVCSSCEIFVKQFNSSRKEIKRLEEMMMDIKVKLKGLISTSTVDTGLGIDFGFWKKIRDEALIGYSGSSFVEPEQSSSSPVEQIQVDEDVKNIVMDVEVEPEFQVKREQENSDSENESWETASATRQPFLIAKTVEPLPEEEENEVSPTHPAENSIADEIATQDSTFDPLEFLNLNQLNTDRDRNEKTKRKRFKNSPKTPKKIVKPQDTINTTKIKCNLCPLTLNKTSMQHHRNLHKGSGVPCPTCGIFMHRSRITSHQRSEKCLKIVEVPVPRAKPKPSFAPKINPPKRKLEKTISELTTADLRKDFFFGKNIHDHVPVGFTKLAVSTKGNSVTLYQCIKCPGKVKREDVTVHQGLHKDKTFYWSSICFHCGIYVLQTELSDHERKECPGNPREEREPVAELEEIETDEDKPYYYKCKECSASLKSAELPTHLALHENGSSSKNVCIICSWLVTDINQHHVLWHSNNSQLNTNAWALGQNYWVVDASNPNYTMFRQEYVSKFECKICEAKVFEKEEMEEHVKWHETEGREGSSCESVTWKKISGLSGFHRFGDEFTSEASLRFTKYWDCGLCDARCLLEGKREHEQLHESGDGVSCYACGLMIKVIGLEQHMEYFHPDL</sequence>
<comment type="caution">
    <text evidence="7">The sequence shown here is derived from an EMBL/GenBank/DDBJ whole genome shotgun (WGS) entry which is preliminary data.</text>
</comment>
<evidence type="ECO:0000256" key="5">
    <source>
        <dbReference type="SAM" id="MobiDB-lite"/>
    </source>
</evidence>
<feature type="region of interest" description="Disordered" evidence="5">
    <location>
        <begin position="281"/>
        <end position="310"/>
    </location>
</feature>
<dbReference type="SMART" id="SM00355">
    <property type="entry name" value="ZnF_C2H2"/>
    <property type="match status" value="5"/>
</dbReference>
<dbReference type="PROSITE" id="PS00028">
    <property type="entry name" value="ZINC_FINGER_C2H2_1"/>
    <property type="match status" value="1"/>
</dbReference>